<reference evidence="3 4" key="1">
    <citation type="journal article" date="2018" name="Cell">
        <title>The Chara Genome: Secondary Complexity and Implications for Plant Terrestrialization.</title>
        <authorList>
            <person name="Nishiyama T."/>
            <person name="Sakayama H."/>
            <person name="Vries J.D."/>
            <person name="Buschmann H."/>
            <person name="Saint-Marcoux D."/>
            <person name="Ullrich K.K."/>
            <person name="Haas F.B."/>
            <person name="Vanderstraeten L."/>
            <person name="Becker D."/>
            <person name="Lang D."/>
            <person name="Vosolsobe S."/>
            <person name="Rombauts S."/>
            <person name="Wilhelmsson P.K.I."/>
            <person name="Janitza P."/>
            <person name="Kern R."/>
            <person name="Heyl A."/>
            <person name="Rumpler F."/>
            <person name="Villalobos L.I.A.C."/>
            <person name="Clay J.M."/>
            <person name="Skokan R."/>
            <person name="Toyoda A."/>
            <person name="Suzuki Y."/>
            <person name="Kagoshima H."/>
            <person name="Schijlen E."/>
            <person name="Tajeshwar N."/>
            <person name="Catarino B."/>
            <person name="Hetherington A.J."/>
            <person name="Saltykova A."/>
            <person name="Bonnot C."/>
            <person name="Breuninger H."/>
            <person name="Symeonidi A."/>
            <person name="Radhakrishnan G.V."/>
            <person name="Van Nieuwerburgh F."/>
            <person name="Deforce D."/>
            <person name="Chang C."/>
            <person name="Karol K.G."/>
            <person name="Hedrich R."/>
            <person name="Ulvskov P."/>
            <person name="Glockner G."/>
            <person name="Delwiche C.F."/>
            <person name="Petrasek J."/>
            <person name="Van de Peer Y."/>
            <person name="Friml J."/>
            <person name="Beilby M."/>
            <person name="Dolan L."/>
            <person name="Kohara Y."/>
            <person name="Sugano S."/>
            <person name="Fujiyama A."/>
            <person name="Delaux P.-M."/>
            <person name="Quint M."/>
            <person name="TheiBen G."/>
            <person name="Hagemann M."/>
            <person name="Harholt J."/>
            <person name="Dunand C."/>
            <person name="Zachgo S."/>
            <person name="Langdale J."/>
            <person name="Maumus F."/>
            <person name="Straeten D.V.D."/>
            <person name="Gould S.B."/>
            <person name="Rensing S.A."/>
        </authorList>
    </citation>
    <scope>NUCLEOTIDE SEQUENCE [LARGE SCALE GENOMIC DNA]</scope>
    <source>
        <strain evidence="3 4">S276</strain>
    </source>
</reference>
<feature type="transmembrane region" description="Helical" evidence="2">
    <location>
        <begin position="184"/>
        <end position="207"/>
    </location>
</feature>
<keyword evidence="2" id="KW-1133">Transmembrane helix</keyword>
<evidence type="ECO:0000256" key="2">
    <source>
        <dbReference type="SAM" id="Phobius"/>
    </source>
</evidence>
<dbReference type="EMBL" id="BFEA01000133">
    <property type="protein sequence ID" value="GBG70582.1"/>
    <property type="molecule type" value="Genomic_DNA"/>
</dbReference>
<evidence type="ECO:0000256" key="1">
    <source>
        <dbReference type="SAM" id="MobiDB-lite"/>
    </source>
</evidence>
<protein>
    <submittedName>
        <fullName evidence="3">Uncharacterized protein</fullName>
    </submittedName>
</protein>
<evidence type="ECO:0000313" key="3">
    <source>
        <dbReference type="EMBL" id="GBG70582.1"/>
    </source>
</evidence>
<gene>
    <name evidence="3" type="ORF">CBR_g6709</name>
</gene>
<dbReference type="AlphaFoldDB" id="A0A388KKK4"/>
<name>A0A388KKK4_CHABU</name>
<keyword evidence="2" id="KW-0472">Membrane</keyword>
<accession>A0A388KKK4</accession>
<feature type="region of interest" description="Disordered" evidence="1">
    <location>
        <begin position="325"/>
        <end position="371"/>
    </location>
</feature>
<organism evidence="3 4">
    <name type="scientific">Chara braunii</name>
    <name type="common">Braun's stonewort</name>
    <dbReference type="NCBI Taxonomy" id="69332"/>
    <lineage>
        <taxon>Eukaryota</taxon>
        <taxon>Viridiplantae</taxon>
        <taxon>Streptophyta</taxon>
        <taxon>Charophyceae</taxon>
        <taxon>Charales</taxon>
        <taxon>Characeae</taxon>
        <taxon>Chara</taxon>
    </lineage>
</organism>
<feature type="compositionally biased region" description="Pro residues" evidence="1">
    <location>
        <begin position="333"/>
        <end position="364"/>
    </location>
</feature>
<dbReference type="Proteomes" id="UP000265515">
    <property type="component" value="Unassembled WGS sequence"/>
</dbReference>
<proteinExistence type="predicted"/>
<sequence>MNACEPSDLSPFGGRIPATCDIGRPNYSSDRNFAGIGEVAVLRGRFEPLVARGFCDVYDRDRQRNVFCDPDGPSTRAKSSSSSSPGHVAPTIAASDWAPYESSATFLIHVALDGRLSSSSHGGDCPVLETVFIFSLTPDERMSCLSQQYTSVIPNGGWVTHISDSGEMPLENEKGYKREGTMPVIIFSSIVPAMVLVIVALFCRYCLPLYNDPRRRLGRRGVGRRGGDVGGGRGWGEEEAVVSRIPMLTATNAVGTSSASPSYPSTMYFSIHGQQNHFVRIAGTSINGHSRSLPPLHPPSSDVDGTMKWHNESVVVIAGPNPKDLPWLGVGEPSPPPPPPAPPHTTTPPPPPPLPPPLCAPPSGQPHQYNGGQITGALQRIIIYVLFAMICQSSILLDFIDQRESS</sequence>
<evidence type="ECO:0000313" key="4">
    <source>
        <dbReference type="Proteomes" id="UP000265515"/>
    </source>
</evidence>
<feature type="transmembrane region" description="Helical" evidence="2">
    <location>
        <begin position="381"/>
        <end position="400"/>
    </location>
</feature>
<comment type="caution">
    <text evidence="3">The sequence shown here is derived from an EMBL/GenBank/DDBJ whole genome shotgun (WGS) entry which is preliminary data.</text>
</comment>
<feature type="region of interest" description="Disordered" evidence="1">
    <location>
        <begin position="68"/>
        <end position="88"/>
    </location>
</feature>
<keyword evidence="4" id="KW-1185">Reference proteome</keyword>
<keyword evidence="2" id="KW-0812">Transmembrane</keyword>
<dbReference type="Gramene" id="GBG70582">
    <property type="protein sequence ID" value="GBG70582"/>
    <property type="gene ID" value="CBR_g6709"/>
</dbReference>